<protein>
    <recommendedName>
        <fullName evidence="2">PBZ-type domain-containing protein</fullName>
    </recommendedName>
</protein>
<dbReference type="PANTHER" id="PTHR21315">
    <property type="entry name" value="APRATAXIN AND PNK-LIKE FACTOR-RELATED"/>
    <property type="match status" value="1"/>
</dbReference>
<feature type="domain" description="PBZ-type" evidence="2">
    <location>
        <begin position="414"/>
        <end position="439"/>
    </location>
</feature>
<dbReference type="InterPro" id="IPR019406">
    <property type="entry name" value="APLF_PBZ"/>
</dbReference>
<feature type="compositionally biased region" description="Basic and acidic residues" evidence="1">
    <location>
        <begin position="297"/>
        <end position="306"/>
    </location>
</feature>
<feature type="domain" description="PBZ-type" evidence="2">
    <location>
        <begin position="452"/>
        <end position="472"/>
    </location>
</feature>
<feature type="compositionally biased region" description="Low complexity" evidence="1">
    <location>
        <begin position="265"/>
        <end position="278"/>
    </location>
</feature>
<feature type="compositionally biased region" description="Low complexity" evidence="1">
    <location>
        <begin position="397"/>
        <end position="410"/>
    </location>
</feature>
<dbReference type="EMBL" id="OU896710">
    <property type="protein sequence ID" value="CAG9821001.1"/>
    <property type="molecule type" value="Genomic_DNA"/>
</dbReference>
<keyword evidence="4" id="KW-1185">Reference proteome</keyword>
<organism evidence="3 4">
    <name type="scientific">Phaedon cochleariae</name>
    <name type="common">Mustard beetle</name>
    <dbReference type="NCBI Taxonomy" id="80249"/>
    <lineage>
        <taxon>Eukaryota</taxon>
        <taxon>Metazoa</taxon>
        <taxon>Ecdysozoa</taxon>
        <taxon>Arthropoda</taxon>
        <taxon>Hexapoda</taxon>
        <taxon>Insecta</taxon>
        <taxon>Pterygota</taxon>
        <taxon>Neoptera</taxon>
        <taxon>Endopterygota</taxon>
        <taxon>Coleoptera</taxon>
        <taxon>Polyphaga</taxon>
        <taxon>Cucujiformia</taxon>
        <taxon>Chrysomeloidea</taxon>
        <taxon>Chrysomelidae</taxon>
        <taxon>Chrysomelinae</taxon>
        <taxon>Chrysomelini</taxon>
        <taxon>Phaedon</taxon>
    </lineage>
</organism>
<dbReference type="PANTHER" id="PTHR21315:SF2">
    <property type="entry name" value="APRATAXIN AND PNK-LIKE FACTOR"/>
    <property type="match status" value="1"/>
</dbReference>
<dbReference type="GO" id="GO:0008408">
    <property type="term" value="F:3'-5' exonuclease activity"/>
    <property type="evidence" value="ECO:0007669"/>
    <property type="project" value="InterPro"/>
</dbReference>
<dbReference type="GO" id="GO:0035861">
    <property type="term" value="C:site of double-strand break"/>
    <property type="evidence" value="ECO:0007669"/>
    <property type="project" value="TreeGrafter"/>
</dbReference>
<accession>A0A9N9SFZ5</accession>
<dbReference type="GO" id="GO:0006302">
    <property type="term" value="P:double-strand break repair"/>
    <property type="evidence" value="ECO:0007669"/>
    <property type="project" value="InterPro"/>
</dbReference>
<dbReference type="Proteomes" id="UP001153737">
    <property type="component" value="Chromosome 4"/>
</dbReference>
<feature type="compositionally biased region" description="Polar residues" evidence="1">
    <location>
        <begin position="229"/>
        <end position="241"/>
    </location>
</feature>
<dbReference type="InterPro" id="IPR008984">
    <property type="entry name" value="SMAD_FHA_dom_sf"/>
</dbReference>
<dbReference type="SUPFAM" id="SSF49879">
    <property type="entry name" value="SMAD/FHA domain"/>
    <property type="match status" value="1"/>
</dbReference>
<evidence type="ECO:0000256" key="1">
    <source>
        <dbReference type="SAM" id="MobiDB-lite"/>
    </source>
</evidence>
<reference evidence="3" key="2">
    <citation type="submission" date="2022-10" db="EMBL/GenBank/DDBJ databases">
        <authorList>
            <consortium name="ENA_rothamsted_submissions"/>
            <consortium name="culmorum"/>
            <person name="King R."/>
        </authorList>
    </citation>
    <scope>NUCLEOTIDE SEQUENCE</scope>
</reference>
<feature type="region of interest" description="Disordered" evidence="1">
    <location>
        <begin position="220"/>
        <end position="412"/>
    </location>
</feature>
<gene>
    <name evidence="3" type="ORF">PHAECO_LOCUS8218</name>
</gene>
<feature type="compositionally biased region" description="Polar residues" evidence="1">
    <location>
        <begin position="285"/>
        <end position="296"/>
    </location>
</feature>
<dbReference type="AlphaFoldDB" id="A0A9N9SFZ5"/>
<proteinExistence type="predicted"/>
<dbReference type="GO" id="GO:0005634">
    <property type="term" value="C:nucleus"/>
    <property type="evidence" value="ECO:0007669"/>
    <property type="project" value="TreeGrafter"/>
</dbReference>
<evidence type="ECO:0000313" key="4">
    <source>
        <dbReference type="Proteomes" id="UP001153737"/>
    </source>
</evidence>
<evidence type="ECO:0000259" key="2">
    <source>
        <dbReference type="Pfam" id="PF10283"/>
    </source>
</evidence>
<dbReference type="CDD" id="cd22671">
    <property type="entry name" value="FHA_APTX-like"/>
    <property type="match status" value="1"/>
</dbReference>
<dbReference type="OrthoDB" id="10256774at2759"/>
<dbReference type="InterPro" id="IPR039253">
    <property type="entry name" value="APLF"/>
</dbReference>
<sequence length="517" mass="57879">MTIVKIFKQGHSNQINEKDVISTLSDGEHIVGREKPLNCGDKRISRRHAIIIVKQDGVTLKSVHVNPCFFRSSQESNVGKLSKDNSIALNDGDQFSMLANSEWFRVKVTLGNSSENKPQPFCVYPNDRKRTHDGENFKENHKLLKTSEGNAASLLVSDNVNNHPPCSSFQNQGIIDAGEVVINDLDVICDDESEGDHSLDKNLNVNIASENEQYNHLVEEPGDVDSNENEQAGNKILNNGHGTEEENTSIPIVENQREYSYENYTTVQVESTTESSISPVVEKCQPQNSNGSNVPRQESHSNEHTIEQSGSTEGQNVPYQDNDRATGITAPITAEGIKTESSFTSEENILPSTSIKQESVSDENIEQKPVSMDNIKQEPVPDENIKQEPESNNARTNANPNDPSSSNDQNNLRRDRCWYGQNCYRKNPAHRLNISHPGDQDYDSDPNDVRAICPYGRACYRVNPQHRKEFKHYGKPAPKPSNVRVVVNVNNHCPCPQCRHDKPGYESDYDSDPENEL</sequence>
<name>A0A9N9SFZ5_PHACE</name>
<reference evidence="3" key="1">
    <citation type="submission" date="2022-01" db="EMBL/GenBank/DDBJ databases">
        <authorList>
            <person name="King R."/>
        </authorList>
    </citation>
    <scope>NUCLEOTIDE SEQUENCE</scope>
</reference>
<dbReference type="Gene3D" id="2.60.200.20">
    <property type="match status" value="1"/>
</dbReference>
<feature type="compositionally biased region" description="Polar residues" evidence="1">
    <location>
        <begin position="307"/>
        <end position="319"/>
    </location>
</feature>
<dbReference type="GO" id="GO:0003906">
    <property type="term" value="F:DNA-(apurinic or apyrimidinic site) endonuclease activity"/>
    <property type="evidence" value="ECO:0007669"/>
    <property type="project" value="InterPro"/>
</dbReference>
<feature type="compositionally biased region" description="Polar residues" evidence="1">
    <location>
        <begin position="339"/>
        <end position="358"/>
    </location>
</feature>
<dbReference type="Pfam" id="PF10283">
    <property type="entry name" value="zf-CCHH"/>
    <property type="match status" value="2"/>
</dbReference>
<evidence type="ECO:0000313" key="3">
    <source>
        <dbReference type="EMBL" id="CAG9821001.1"/>
    </source>
</evidence>